<sequence>MIAVHVGTLIFLFIEIVCVKYKLGCTMDVILLLFLCTCEDLSLALCTPHFSSSLEQLSRCITVDWSPSSPTTSLLQLTLWSLDILVLGNSSPTFYHIATPNSWPVSREDGGWCGVYGNTRCILLCSSLISSLITRLTRLWYII</sequence>
<protein>
    <submittedName>
        <fullName evidence="1">Uncharacterized protein</fullName>
    </submittedName>
</protein>
<keyword evidence="2" id="KW-1185">Reference proteome</keyword>
<reference evidence="1" key="1">
    <citation type="submission" date="2020-06" db="EMBL/GenBank/DDBJ databases">
        <title>Draft genome of Bugula neritina, a colonial animal packing powerful symbionts and potential medicines.</title>
        <authorList>
            <person name="Rayko M."/>
        </authorList>
    </citation>
    <scope>NUCLEOTIDE SEQUENCE [LARGE SCALE GENOMIC DNA]</scope>
    <source>
        <strain evidence="1">Kwan_BN1</strain>
    </source>
</reference>
<accession>A0A7J7J9Z3</accession>
<name>A0A7J7J9Z3_BUGNE</name>
<dbReference type="EMBL" id="VXIV02002770">
    <property type="protein sequence ID" value="KAF6023040.1"/>
    <property type="molecule type" value="Genomic_DNA"/>
</dbReference>
<dbReference type="AlphaFoldDB" id="A0A7J7J9Z3"/>
<evidence type="ECO:0000313" key="2">
    <source>
        <dbReference type="Proteomes" id="UP000593567"/>
    </source>
</evidence>
<proteinExistence type="predicted"/>
<comment type="caution">
    <text evidence="1">The sequence shown here is derived from an EMBL/GenBank/DDBJ whole genome shotgun (WGS) entry which is preliminary data.</text>
</comment>
<evidence type="ECO:0000313" key="1">
    <source>
        <dbReference type="EMBL" id="KAF6023040.1"/>
    </source>
</evidence>
<organism evidence="1 2">
    <name type="scientific">Bugula neritina</name>
    <name type="common">Brown bryozoan</name>
    <name type="synonym">Sertularia neritina</name>
    <dbReference type="NCBI Taxonomy" id="10212"/>
    <lineage>
        <taxon>Eukaryota</taxon>
        <taxon>Metazoa</taxon>
        <taxon>Spiralia</taxon>
        <taxon>Lophotrochozoa</taxon>
        <taxon>Bryozoa</taxon>
        <taxon>Gymnolaemata</taxon>
        <taxon>Cheilostomatida</taxon>
        <taxon>Flustrina</taxon>
        <taxon>Buguloidea</taxon>
        <taxon>Bugulidae</taxon>
        <taxon>Bugula</taxon>
    </lineage>
</organism>
<dbReference type="Proteomes" id="UP000593567">
    <property type="component" value="Unassembled WGS sequence"/>
</dbReference>
<gene>
    <name evidence="1" type="ORF">EB796_018653</name>
</gene>